<feature type="signal peptide" evidence="2">
    <location>
        <begin position="1"/>
        <end position="27"/>
    </location>
</feature>
<evidence type="ECO:0000259" key="3">
    <source>
        <dbReference type="Pfam" id="PF03413"/>
    </source>
</evidence>
<gene>
    <name evidence="4" type="ORF">F2Q65_09515</name>
</gene>
<evidence type="ECO:0000313" key="4">
    <source>
        <dbReference type="EMBL" id="KAA6185326.1"/>
    </source>
</evidence>
<feature type="region of interest" description="Disordered" evidence="1">
    <location>
        <begin position="29"/>
        <end position="61"/>
    </location>
</feature>
<keyword evidence="5" id="KW-1185">Reference proteome</keyword>
<keyword evidence="2" id="KW-0732">Signal</keyword>
<accession>A0A5M8FNT5</accession>
<dbReference type="OrthoDB" id="5770914at2"/>
<dbReference type="Pfam" id="PF03413">
    <property type="entry name" value="PepSY"/>
    <property type="match status" value="1"/>
</dbReference>
<dbReference type="Gene3D" id="3.10.450.40">
    <property type="match status" value="1"/>
</dbReference>
<feature type="domain" description="PepSY" evidence="3">
    <location>
        <begin position="67"/>
        <end position="127"/>
    </location>
</feature>
<name>A0A5M8FNT5_9GAMM</name>
<dbReference type="InterPro" id="IPR025711">
    <property type="entry name" value="PepSY"/>
</dbReference>
<comment type="caution">
    <text evidence="4">The sequence shown here is derived from an EMBL/GenBank/DDBJ whole genome shotgun (WGS) entry which is preliminary data.</text>
</comment>
<dbReference type="EMBL" id="VWXX01000011">
    <property type="protein sequence ID" value="KAA6185326.1"/>
    <property type="molecule type" value="Genomic_DNA"/>
</dbReference>
<dbReference type="AlphaFoldDB" id="A0A5M8FNT5"/>
<reference evidence="4 5" key="1">
    <citation type="submission" date="2019-09" db="EMBL/GenBank/DDBJ databases">
        <title>Whole-genome sequence of the purple sulfur bacterium Thiohalocapsa marina DSM 19078.</title>
        <authorList>
            <person name="Kyndt J.A."/>
            <person name="Meyer T.E."/>
        </authorList>
    </citation>
    <scope>NUCLEOTIDE SEQUENCE [LARGE SCALE GENOMIC DNA]</scope>
    <source>
        <strain evidence="4 5">DSM 19078</strain>
    </source>
</reference>
<sequence length="129" mass="14497">MTHHIRYRRLQALGLILCLGWASGASADDPQDAGQADLAPAPAQKHHHDHDHDRARHARHRGEIRPMAEILTLVAAEVPGEVIEVELERERVDDHLCWVYELKVLAPDGRLLEVEIDASSGRLLEVEED</sequence>
<dbReference type="RefSeq" id="WP_150092761.1">
    <property type="nucleotide sequence ID" value="NZ_JBFUOH010000136.1"/>
</dbReference>
<evidence type="ECO:0000256" key="2">
    <source>
        <dbReference type="SAM" id="SignalP"/>
    </source>
</evidence>
<organism evidence="4 5">
    <name type="scientific">Thiohalocapsa marina</name>
    <dbReference type="NCBI Taxonomy" id="424902"/>
    <lineage>
        <taxon>Bacteria</taxon>
        <taxon>Pseudomonadati</taxon>
        <taxon>Pseudomonadota</taxon>
        <taxon>Gammaproteobacteria</taxon>
        <taxon>Chromatiales</taxon>
        <taxon>Chromatiaceae</taxon>
        <taxon>Thiohalocapsa</taxon>
    </lineage>
</organism>
<evidence type="ECO:0000256" key="1">
    <source>
        <dbReference type="SAM" id="MobiDB-lite"/>
    </source>
</evidence>
<feature type="compositionally biased region" description="Basic residues" evidence="1">
    <location>
        <begin position="44"/>
        <end position="60"/>
    </location>
</feature>
<evidence type="ECO:0000313" key="5">
    <source>
        <dbReference type="Proteomes" id="UP000322981"/>
    </source>
</evidence>
<proteinExistence type="predicted"/>
<dbReference type="Proteomes" id="UP000322981">
    <property type="component" value="Unassembled WGS sequence"/>
</dbReference>
<protein>
    <submittedName>
        <fullName evidence="4">Peptidase</fullName>
    </submittedName>
</protein>
<feature type="chain" id="PRO_5024345238" evidence="2">
    <location>
        <begin position="28"/>
        <end position="129"/>
    </location>
</feature>